<dbReference type="Proteomes" id="UP000027361">
    <property type="component" value="Unassembled WGS sequence"/>
</dbReference>
<organism evidence="2 3">
    <name type="scientific">Tilletiaria anomala (strain ATCC 24038 / CBS 436.72 / UBC 951)</name>
    <dbReference type="NCBI Taxonomy" id="1037660"/>
    <lineage>
        <taxon>Eukaryota</taxon>
        <taxon>Fungi</taxon>
        <taxon>Dikarya</taxon>
        <taxon>Basidiomycota</taxon>
        <taxon>Ustilaginomycotina</taxon>
        <taxon>Exobasidiomycetes</taxon>
        <taxon>Georgefischeriales</taxon>
        <taxon>Tilletiariaceae</taxon>
        <taxon>Tilletiaria</taxon>
    </lineage>
</organism>
<evidence type="ECO:0000256" key="1">
    <source>
        <dbReference type="SAM" id="MobiDB-lite"/>
    </source>
</evidence>
<dbReference type="RefSeq" id="XP_013240191.1">
    <property type="nucleotide sequence ID" value="XM_013384737.1"/>
</dbReference>
<protein>
    <submittedName>
        <fullName evidence="2">Uncharacterized protein</fullName>
    </submittedName>
</protein>
<comment type="caution">
    <text evidence="2">The sequence shown here is derived from an EMBL/GenBank/DDBJ whole genome shotgun (WGS) entry which is preliminary data.</text>
</comment>
<keyword evidence="3" id="KW-1185">Reference proteome</keyword>
<feature type="compositionally biased region" description="Basic and acidic residues" evidence="1">
    <location>
        <begin position="34"/>
        <end position="57"/>
    </location>
</feature>
<sequence length="81" mass="9250">MVQKHKESKKAKFLPGLCALLPIPRPTPARVVRHQPDEKRDLRIQNRSTEWDHGLPKATDRRVKDVCTEPRSTQNVPGSCV</sequence>
<dbReference type="InParanoid" id="A0A066VEA2"/>
<reference evidence="2 3" key="1">
    <citation type="submission" date="2014-05" db="EMBL/GenBank/DDBJ databases">
        <title>Draft genome sequence of a rare smut relative, Tilletiaria anomala UBC 951.</title>
        <authorList>
            <consortium name="DOE Joint Genome Institute"/>
            <person name="Toome M."/>
            <person name="Kuo A."/>
            <person name="Henrissat B."/>
            <person name="Lipzen A."/>
            <person name="Tritt A."/>
            <person name="Yoshinaga Y."/>
            <person name="Zane M."/>
            <person name="Barry K."/>
            <person name="Grigoriev I.V."/>
            <person name="Spatafora J.W."/>
            <person name="Aimea M.C."/>
        </authorList>
    </citation>
    <scope>NUCLEOTIDE SEQUENCE [LARGE SCALE GENOMIC DNA]</scope>
    <source>
        <strain evidence="2 3">UBC 951</strain>
    </source>
</reference>
<evidence type="ECO:0000313" key="2">
    <source>
        <dbReference type="EMBL" id="KDN36880.1"/>
    </source>
</evidence>
<dbReference type="GeneID" id="25265428"/>
<gene>
    <name evidence="2" type="ORF">K437DRAFT_259989</name>
</gene>
<evidence type="ECO:0000313" key="3">
    <source>
        <dbReference type="Proteomes" id="UP000027361"/>
    </source>
</evidence>
<dbReference type="HOGENOM" id="CLU_2575533_0_0_1"/>
<dbReference type="AlphaFoldDB" id="A0A066VEA2"/>
<dbReference type="EMBL" id="JMSN01000154">
    <property type="protein sequence ID" value="KDN36880.1"/>
    <property type="molecule type" value="Genomic_DNA"/>
</dbReference>
<accession>A0A066VEA2</accession>
<name>A0A066VEA2_TILAU</name>
<feature type="region of interest" description="Disordered" evidence="1">
    <location>
        <begin position="29"/>
        <end position="57"/>
    </location>
</feature>
<proteinExistence type="predicted"/>